<name>A0A1E3X9Y2_9BACT</name>
<evidence type="ECO:0000256" key="5">
    <source>
        <dbReference type="ARBA" id="ARBA00022842"/>
    </source>
</evidence>
<dbReference type="SFLD" id="SFLDS00005">
    <property type="entry name" value="Isoprenoid_Synthase_Type_I"/>
    <property type="match status" value="1"/>
</dbReference>
<reference evidence="7 8" key="1">
    <citation type="submission" date="2016-07" db="EMBL/GenBank/DDBJ databases">
        <title>Draft genome of Scalindua rubra, obtained from a brine-seawater interface in the Red Sea, sheds light on salt adaptation in anammox bacteria.</title>
        <authorList>
            <person name="Speth D.R."/>
            <person name="Lagkouvardos I."/>
            <person name="Wang Y."/>
            <person name="Qian P.-Y."/>
            <person name="Dutilh B.E."/>
            <person name="Jetten M.S."/>
        </authorList>
    </citation>
    <scope>NUCLEOTIDE SEQUENCE [LARGE SCALE GENOMIC DNA]</scope>
    <source>
        <strain evidence="7">BSI-1</strain>
    </source>
</reference>
<accession>A0A1E3X9Y2</accession>
<evidence type="ECO:0000256" key="6">
    <source>
        <dbReference type="RuleBase" id="RU004466"/>
    </source>
</evidence>
<evidence type="ECO:0000313" key="8">
    <source>
        <dbReference type="Proteomes" id="UP000094056"/>
    </source>
</evidence>
<dbReference type="PROSITE" id="PS00723">
    <property type="entry name" value="POLYPRENYL_SYNTHASE_1"/>
    <property type="match status" value="1"/>
</dbReference>
<dbReference type="SUPFAM" id="SSF48576">
    <property type="entry name" value="Terpenoid synthases"/>
    <property type="match status" value="1"/>
</dbReference>
<dbReference type="GO" id="GO:0046872">
    <property type="term" value="F:metal ion binding"/>
    <property type="evidence" value="ECO:0007669"/>
    <property type="project" value="UniProtKB-KW"/>
</dbReference>
<comment type="caution">
    <text evidence="7">The sequence shown here is derived from an EMBL/GenBank/DDBJ whole genome shotgun (WGS) entry which is preliminary data.</text>
</comment>
<evidence type="ECO:0000256" key="2">
    <source>
        <dbReference type="ARBA" id="ARBA00006706"/>
    </source>
</evidence>
<keyword evidence="5" id="KW-0460">Magnesium</keyword>
<evidence type="ECO:0000256" key="3">
    <source>
        <dbReference type="ARBA" id="ARBA00022679"/>
    </source>
</evidence>
<dbReference type="GO" id="GO:0008299">
    <property type="term" value="P:isoprenoid biosynthetic process"/>
    <property type="evidence" value="ECO:0007669"/>
    <property type="project" value="InterPro"/>
</dbReference>
<keyword evidence="3 6" id="KW-0808">Transferase</keyword>
<dbReference type="CDD" id="cd00685">
    <property type="entry name" value="Trans_IPPS_HT"/>
    <property type="match status" value="1"/>
</dbReference>
<dbReference type="PANTHER" id="PTHR12001:SF69">
    <property type="entry name" value="ALL TRANS-POLYPRENYL-DIPHOSPHATE SYNTHASE PDSS1"/>
    <property type="match status" value="1"/>
</dbReference>
<proteinExistence type="inferred from homology"/>
<protein>
    <submittedName>
        <fullName evidence="7">Polyprenyl synthase</fullName>
    </submittedName>
</protein>
<dbReference type="PANTHER" id="PTHR12001">
    <property type="entry name" value="GERANYLGERANYL PYROPHOSPHATE SYNTHASE"/>
    <property type="match status" value="1"/>
</dbReference>
<evidence type="ECO:0000256" key="1">
    <source>
        <dbReference type="ARBA" id="ARBA00001946"/>
    </source>
</evidence>
<dbReference type="InterPro" id="IPR000092">
    <property type="entry name" value="Polyprenyl_synt"/>
</dbReference>
<comment type="cofactor">
    <cofactor evidence="1">
        <name>Mg(2+)</name>
        <dbReference type="ChEBI" id="CHEBI:18420"/>
    </cofactor>
</comment>
<gene>
    <name evidence="7" type="ORF">SCARUB_02480</name>
</gene>
<evidence type="ECO:0000256" key="4">
    <source>
        <dbReference type="ARBA" id="ARBA00022723"/>
    </source>
</evidence>
<comment type="similarity">
    <text evidence="2 6">Belongs to the FPP/GGPP synthase family.</text>
</comment>
<sequence length="323" mass="36234">MSTEVILEPIKDQMHEIEERLYSDLSPADKRLSDLVFHISKIKGKRFRPALLLLSGKCSGGLVPQHIDLAIVVELIHTATLVHDDIIDEAEVRRHVETMNSKWGREISILFGDYLFSRAYTILSALDSQIATLIMSQTINILCEGEIVQFLRCYDTEVTESDYLSIIERKTASLCAASCKLGAISSGANKKLSEALTNYGLKIGMAFQIIDDCLDVMGKEEEMGKPLNSDIQSGKLTLPFIRLVNKLPTDRKESTLELIFQNNSKDSKAAIADLLVEHEAVDYAHETARQLVKKAQEEISFIPDSVYKTALLELGDYVVRRER</sequence>
<dbReference type="EMBL" id="MAYW01000064">
    <property type="protein sequence ID" value="ODS32413.1"/>
    <property type="molecule type" value="Genomic_DNA"/>
</dbReference>
<dbReference type="Gene3D" id="1.10.600.10">
    <property type="entry name" value="Farnesyl Diphosphate Synthase"/>
    <property type="match status" value="1"/>
</dbReference>
<evidence type="ECO:0000313" key="7">
    <source>
        <dbReference type="EMBL" id="ODS32413.1"/>
    </source>
</evidence>
<dbReference type="Proteomes" id="UP000094056">
    <property type="component" value="Unassembled WGS sequence"/>
</dbReference>
<dbReference type="GO" id="GO:0004659">
    <property type="term" value="F:prenyltransferase activity"/>
    <property type="evidence" value="ECO:0007669"/>
    <property type="project" value="InterPro"/>
</dbReference>
<dbReference type="AlphaFoldDB" id="A0A1E3X9Y2"/>
<dbReference type="InterPro" id="IPR033749">
    <property type="entry name" value="Polyprenyl_synt_CS"/>
</dbReference>
<dbReference type="Pfam" id="PF00348">
    <property type="entry name" value="polyprenyl_synt"/>
    <property type="match status" value="1"/>
</dbReference>
<keyword evidence="4" id="KW-0479">Metal-binding</keyword>
<organism evidence="7 8">
    <name type="scientific">Candidatus Scalindua rubra</name>
    <dbReference type="NCBI Taxonomy" id="1872076"/>
    <lineage>
        <taxon>Bacteria</taxon>
        <taxon>Pseudomonadati</taxon>
        <taxon>Planctomycetota</taxon>
        <taxon>Candidatus Brocadiia</taxon>
        <taxon>Candidatus Brocadiales</taxon>
        <taxon>Candidatus Scalinduaceae</taxon>
        <taxon>Candidatus Scalindua</taxon>
    </lineage>
</organism>
<dbReference type="InterPro" id="IPR008949">
    <property type="entry name" value="Isoprenoid_synthase_dom_sf"/>
</dbReference>